<reference evidence="1" key="1">
    <citation type="submission" date="2021-06" db="EMBL/GenBank/DDBJ databases">
        <authorList>
            <person name="Kallberg Y."/>
            <person name="Tangrot J."/>
            <person name="Rosling A."/>
        </authorList>
    </citation>
    <scope>NUCLEOTIDE SEQUENCE</scope>
    <source>
        <strain evidence="1">BR232B</strain>
    </source>
</reference>
<sequence length="106" mass="11712">MSQSVRPTGQKDPKSASDHFRAQLSAALFSRLTQVSTAITHCESSLQDVQKTIEESRSNVKSTTRTLLALQSEAMKIDGITIPGTRNFDKWPTAVYTPTDASRKEQ</sequence>
<name>A0A9N8VW19_9GLOM</name>
<protein>
    <submittedName>
        <fullName evidence="1">6007_t:CDS:1</fullName>
    </submittedName>
</protein>
<proteinExistence type="predicted"/>
<organism evidence="1 2">
    <name type="scientific">Paraglomus brasilianum</name>
    <dbReference type="NCBI Taxonomy" id="144538"/>
    <lineage>
        <taxon>Eukaryota</taxon>
        <taxon>Fungi</taxon>
        <taxon>Fungi incertae sedis</taxon>
        <taxon>Mucoromycota</taxon>
        <taxon>Glomeromycotina</taxon>
        <taxon>Glomeromycetes</taxon>
        <taxon>Paraglomerales</taxon>
        <taxon>Paraglomeraceae</taxon>
        <taxon>Paraglomus</taxon>
    </lineage>
</organism>
<comment type="caution">
    <text evidence="1">The sequence shown here is derived from an EMBL/GenBank/DDBJ whole genome shotgun (WGS) entry which is preliminary data.</text>
</comment>
<accession>A0A9N8VW19</accession>
<dbReference type="OrthoDB" id="2357911at2759"/>
<dbReference type="Proteomes" id="UP000789739">
    <property type="component" value="Unassembled WGS sequence"/>
</dbReference>
<evidence type="ECO:0000313" key="1">
    <source>
        <dbReference type="EMBL" id="CAG8462945.1"/>
    </source>
</evidence>
<gene>
    <name evidence="1" type="ORF">PBRASI_LOCUS682</name>
</gene>
<dbReference type="EMBL" id="CAJVPI010000036">
    <property type="protein sequence ID" value="CAG8462945.1"/>
    <property type="molecule type" value="Genomic_DNA"/>
</dbReference>
<keyword evidence="2" id="KW-1185">Reference proteome</keyword>
<dbReference type="AlphaFoldDB" id="A0A9N8VW19"/>
<evidence type="ECO:0000313" key="2">
    <source>
        <dbReference type="Proteomes" id="UP000789739"/>
    </source>
</evidence>